<gene>
    <name evidence="1" type="ORF">H9841_07285</name>
</gene>
<reference evidence="1" key="2">
    <citation type="submission" date="2021-04" db="EMBL/GenBank/DDBJ databases">
        <authorList>
            <person name="Gilroy R."/>
        </authorList>
    </citation>
    <scope>NUCLEOTIDE SEQUENCE</scope>
    <source>
        <strain evidence="1">ChiBcec16_6824</strain>
    </source>
</reference>
<evidence type="ECO:0000313" key="2">
    <source>
        <dbReference type="Proteomes" id="UP000823868"/>
    </source>
</evidence>
<evidence type="ECO:0008006" key="3">
    <source>
        <dbReference type="Google" id="ProtNLM"/>
    </source>
</evidence>
<dbReference type="AlphaFoldDB" id="A0A9D1Y8Z9"/>
<accession>A0A9D1Y8Z9</accession>
<protein>
    <recommendedName>
        <fullName evidence="3">DUF2190 family protein</fullName>
    </recommendedName>
</protein>
<dbReference type="Proteomes" id="UP000823868">
    <property type="component" value="Unassembled WGS sequence"/>
</dbReference>
<sequence length="110" mass="10829">MKLVSFDGIGQVTATFTAQEGVEAGMPVKLSANGTVAPCGDGDPLNAVAVLVKNGCAAVQVRGFVRCKATGLSAGTVKLSADGSGGVKQDASGTAFLVAEADDESATVLL</sequence>
<reference evidence="1" key="1">
    <citation type="journal article" date="2021" name="PeerJ">
        <title>Extensive microbial diversity within the chicken gut microbiome revealed by metagenomics and culture.</title>
        <authorList>
            <person name="Gilroy R."/>
            <person name="Ravi A."/>
            <person name="Getino M."/>
            <person name="Pursley I."/>
            <person name="Horton D.L."/>
            <person name="Alikhan N.F."/>
            <person name="Baker D."/>
            <person name="Gharbi K."/>
            <person name="Hall N."/>
            <person name="Watson M."/>
            <person name="Adriaenssens E.M."/>
            <person name="Foster-Nyarko E."/>
            <person name="Jarju S."/>
            <person name="Secka A."/>
            <person name="Antonio M."/>
            <person name="Oren A."/>
            <person name="Chaudhuri R.R."/>
            <person name="La Ragione R."/>
            <person name="Hildebrand F."/>
            <person name="Pallen M.J."/>
        </authorList>
    </citation>
    <scope>NUCLEOTIDE SEQUENCE</scope>
    <source>
        <strain evidence="1">ChiBcec16_6824</strain>
    </source>
</reference>
<evidence type="ECO:0000313" key="1">
    <source>
        <dbReference type="EMBL" id="HIY21683.1"/>
    </source>
</evidence>
<organism evidence="1 2">
    <name type="scientific">Candidatus Flavonifractor merdigallinarum</name>
    <dbReference type="NCBI Taxonomy" id="2838589"/>
    <lineage>
        <taxon>Bacteria</taxon>
        <taxon>Bacillati</taxon>
        <taxon>Bacillota</taxon>
        <taxon>Clostridia</taxon>
        <taxon>Eubacteriales</taxon>
        <taxon>Oscillospiraceae</taxon>
        <taxon>Flavonifractor</taxon>
    </lineage>
</organism>
<name>A0A9D1Y8Z9_9FIRM</name>
<dbReference type="EMBL" id="DXDX01000135">
    <property type="protein sequence ID" value="HIY21683.1"/>
    <property type="molecule type" value="Genomic_DNA"/>
</dbReference>
<proteinExistence type="predicted"/>
<comment type="caution">
    <text evidence="1">The sequence shown here is derived from an EMBL/GenBank/DDBJ whole genome shotgun (WGS) entry which is preliminary data.</text>
</comment>